<organism evidence="1 2">
    <name type="scientific">Pseudomonas citronellolis</name>
    <dbReference type="NCBI Taxonomy" id="53408"/>
    <lineage>
        <taxon>Bacteria</taxon>
        <taxon>Pseudomonadati</taxon>
        <taxon>Pseudomonadota</taxon>
        <taxon>Gammaproteobacteria</taxon>
        <taxon>Pseudomonadales</taxon>
        <taxon>Pseudomonadaceae</taxon>
        <taxon>Pseudomonas</taxon>
    </lineage>
</organism>
<accession>A0AAW6PGL8</accession>
<sequence length="210" mass="23720">MAENQTAANDIPAGYRKDALNRLVPEAAIKPSDLLRDKVVLVAVEKAKLLSEQLAAFKRETFGEIEALEQISAEQYGVKFRGVKGNLTLTSFDGRYKLLRANQDLIEFNEHLQSAKGLIDECLREWTEHAHPGLQVVINDAFRADRTGQLRTSRILALRRHDIDDPRWKRAMEAISDAIQVNGSRSYIRLYERVGDSDQYEAINLDLAGV</sequence>
<dbReference type="InterPro" id="IPR021505">
    <property type="entry name" value="Phage_B3_Orf6"/>
</dbReference>
<evidence type="ECO:0000313" key="2">
    <source>
        <dbReference type="Proteomes" id="UP001220662"/>
    </source>
</evidence>
<proteinExistence type="predicted"/>
<dbReference type="RefSeq" id="WP_276216118.1">
    <property type="nucleotide sequence ID" value="NZ_JARJLR010000483.1"/>
</dbReference>
<dbReference type="AlphaFoldDB" id="A0AAW6PGL8"/>
<dbReference type="Pfam" id="PF11363">
    <property type="entry name" value="DUF3164"/>
    <property type="match status" value="1"/>
</dbReference>
<dbReference type="EMBL" id="JARJLR010000483">
    <property type="protein sequence ID" value="MDF3845770.1"/>
    <property type="molecule type" value="Genomic_DNA"/>
</dbReference>
<protein>
    <submittedName>
        <fullName evidence="1">DUF3164 family protein</fullName>
    </submittedName>
</protein>
<comment type="caution">
    <text evidence="1">The sequence shown here is derived from an EMBL/GenBank/DDBJ whole genome shotgun (WGS) entry which is preliminary data.</text>
</comment>
<dbReference type="Proteomes" id="UP001220662">
    <property type="component" value="Unassembled WGS sequence"/>
</dbReference>
<evidence type="ECO:0000313" key="1">
    <source>
        <dbReference type="EMBL" id="MDF3845770.1"/>
    </source>
</evidence>
<gene>
    <name evidence="1" type="ORF">P3W55_29025</name>
</gene>
<name>A0AAW6PGL8_9PSED</name>
<reference evidence="1" key="1">
    <citation type="submission" date="2023-03" db="EMBL/GenBank/DDBJ databases">
        <title>Draft assemblies of triclosan tolerant bacteria isolated from returned activated sludge.</title>
        <authorList>
            <person name="Van Hamelsveld S."/>
        </authorList>
    </citation>
    <scope>NUCLEOTIDE SEQUENCE</scope>
    <source>
        <strain evidence="1">GW210015_S63</strain>
    </source>
</reference>